<accession>A0A7S2XLK3</accession>
<dbReference type="AlphaFoldDB" id="A0A7S2XLK3"/>
<evidence type="ECO:0000313" key="2">
    <source>
        <dbReference type="EMBL" id="CAD9815382.1"/>
    </source>
</evidence>
<feature type="domain" description="Right handed beta helix" evidence="1">
    <location>
        <begin position="106"/>
        <end position="240"/>
    </location>
</feature>
<protein>
    <recommendedName>
        <fullName evidence="1">Right handed beta helix domain-containing protein</fullName>
    </recommendedName>
</protein>
<evidence type="ECO:0000259" key="1">
    <source>
        <dbReference type="Pfam" id="PF13229"/>
    </source>
</evidence>
<dbReference type="SUPFAM" id="SSF51126">
    <property type="entry name" value="Pectin lyase-like"/>
    <property type="match status" value="1"/>
</dbReference>
<reference evidence="2" key="1">
    <citation type="submission" date="2021-01" db="EMBL/GenBank/DDBJ databases">
        <authorList>
            <person name="Corre E."/>
            <person name="Pelletier E."/>
            <person name="Niang G."/>
            <person name="Scheremetjew M."/>
            <person name="Finn R."/>
            <person name="Kale V."/>
            <person name="Holt S."/>
            <person name="Cochrane G."/>
            <person name="Meng A."/>
            <person name="Brown T."/>
            <person name="Cohen L."/>
        </authorList>
    </citation>
    <scope>NUCLEOTIDE SEQUENCE</scope>
    <source>
        <strain evidence="2">CCMP2084</strain>
    </source>
</reference>
<gene>
    <name evidence="2" type="ORF">ASEP1449_LOCUS7208</name>
</gene>
<proteinExistence type="predicted"/>
<organism evidence="2">
    <name type="scientific">Attheya septentrionalis</name>
    <dbReference type="NCBI Taxonomy" id="420275"/>
    <lineage>
        <taxon>Eukaryota</taxon>
        <taxon>Sar</taxon>
        <taxon>Stramenopiles</taxon>
        <taxon>Ochrophyta</taxon>
        <taxon>Bacillariophyta</taxon>
        <taxon>Coscinodiscophyceae</taxon>
        <taxon>Chaetocerotophycidae</taxon>
        <taxon>Chaetocerotales</taxon>
        <taxon>Attheyaceae</taxon>
        <taxon>Attheya</taxon>
    </lineage>
</organism>
<dbReference type="InterPro" id="IPR011050">
    <property type="entry name" value="Pectin_lyase_fold/virulence"/>
</dbReference>
<sequence>MSYSRRRNSRPNLLHISQWRAIVLLLVVWTTRVRGRFCDELSEPTWNALIEVIEFSGGFVTLCPFVIEGDGCPSSKGLDVINQNLDLICDREGDEECRIDCPGRHFTIYDGSTLILDRMTLASSRETSVRVMDKGTLVVINSNFDDNRHPSGNGGAIHATAFSQIEILHSNFNRNAALNGGAIYNLGVANLQGCVMEKNNATNGNGGALSVGQGAKTKVDSMTFRGNYAAFYGPAIFDGSG</sequence>
<dbReference type="EMBL" id="HBHQ01010714">
    <property type="protein sequence ID" value="CAD9815382.1"/>
    <property type="molecule type" value="Transcribed_RNA"/>
</dbReference>
<dbReference type="InterPro" id="IPR039448">
    <property type="entry name" value="Beta_helix"/>
</dbReference>
<dbReference type="Pfam" id="PF13229">
    <property type="entry name" value="Beta_helix"/>
    <property type="match status" value="1"/>
</dbReference>
<name>A0A7S2XLK3_9STRA</name>